<dbReference type="AlphaFoldDB" id="A0A918T4D6"/>
<dbReference type="InterPro" id="IPR018247">
    <property type="entry name" value="EF_Hand_1_Ca_BS"/>
</dbReference>
<evidence type="ECO:0000313" key="2">
    <source>
        <dbReference type="EMBL" id="GHA89098.1"/>
    </source>
</evidence>
<evidence type="ECO:0000259" key="1">
    <source>
        <dbReference type="PROSITE" id="PS50222"/>
    </source>
</evidence>
<comment type="caution">
    <text evidence="2">The sequence shown here is derived from an EMBL/GenBank/DDBJ whole genome shotgun (WGS) entry which is preliminary data.</text>
</comment>
<sequence length="179" mass="18921">MTMAVGNVAQERLSKRFDKWDANGDGVLEPSDFVTEAANIARAFGETPDSAKGEQLRDGFTAMFQHLAAKAGVGAQGPLDRAQFLRAAGEVVEGGAATFNPVLGPVTRGIVALADKNGDGVIDDAEFATWLNAIGLGEEEGRAAFQQIDTDKSGTLSEDELLDAVRRFHTGELDVELLG</sequence>
<dbReference type="Pfam" id="PF13202">
    <property type="entry name" value="EF-hand_5"/>
    <property type="match status" value="1"/>
</dbReference>
<dbReference type="Pfam" id="PF13499">
    <property type="entry name" value="EF-hand_7"/>
    <property type="match status" value="1"/>
</dbReference>
<dbReference type="Gene3D" id="1.10.238.10">
    <property type="entry name" value="EF-hand"/>
    <property type="match status" value="1"/>
</dbReference>
<dbReference type="PROSITE" id="PS50222">
    <property type="entry name" value="EF_HAND_2"/>
    <property type="match status" value="2"/>
</dbReference>
<proteinExistence type="predicted"/>
<dbReference type="PROSITE" id="PS00018">
    <property type="entry name" value="EF_HAND_1"/>
    <property type="match status" value="2"/>
</dbReference>
<protein>
    <recommendedName>
        <fullName evidence="1">EF-hand domain-containing protein</fullName>
    </recommendedName>
</protein>
<gene>
    <name evidence="2" type="ORF">GCM10010305_35980</name>
</gene>
<reference evidence="2" key="1">
    <citation type="journal article" date="2014" name="Int. J. Syst. Evol. Microbiol.">
        <title>Complete genome sequence of Corynebacterium casei LMG S-19264T (=DSM 44701T), isolated from a smear-ripened cheese.</title>
        <authorList>
            <consortium name="US DOE Joint Genome Institute (JGI-PGF)"/>
            <person name="Walter F."/>
            <person name="Albersmeier A."/>
            <person name="Kalinowski J."/>
            <person name="Ruckert C."/>
        </authorList>
    </citation>
    <scope>NUCLEOTIDE SEQUENCE</scope>
    <source>
        <strain evidence="2">JCM 4518</strain>
    </source>
</reference>
<feature type="domain" description="EF-hand" evidence="1">
    <location>
        <begin position="8"/>
        <end position="43"/>
    </location>
</feature>
<dbReference type="CDD" id="cd00051">
    <property type="entry name" value="EFh"/>
    <property type="match status" value="1"/>
</dbReference>
<feature type="domain" description="EF-hand" evidence="1">
    <location>
        <begin position="136"/>
        <end position="171"/>
    </location>
</feature>
<dbReference type="EMBL" id="BMUL01000008">
    <property type="protein sequence ID" value="GHA89098.1"/>
    <property type="molecule type" value="Genomic_DNA"/>
</dbReference>
<dbReference type="GO" id="GO:0005509">
    <property type="term" value="F:calcium ion binding"/>
    <property type="evidence" value="ECO:0007669"/>
    <property type="project" value="InterPro"/>
</dbReference>
<accession>A0A918T4D6</accession>
<reference evidence="2" key="2">
    <citation type="submission" date="2020-09" db="EMBL/GenBank/DDBJ databases">
        <authorList>
            <person name="Sun Q."/>
            <person name="Ohkuma M."/>
        </authorList>
    </citation>
    <scope>NUCLEOTIDE SEQUENCE</scope>
    <source>
        <strain evidence="2">JCM 4518</strain>
    </source>
</reference>
<dbReference type="InterPro" id="IPR011992">
    <property type="entry name" value="EF-hand-dom_pair"/>
</dbReference>
<dbReference type="Proteomes" id="UP000644020">
    <property type="component" value="Unassembled WGS sequence"/>
</dbReference>
<evidence type="ECO:0000313" key="3">
    <source>
        <dbReference type="Proteomes" id="UP000644020"/>
    </source>
</evidence>
<name>A0A918T4D6_9ACTN</name>
<dbReference type="SUPFAM" id="SSF47473">
    <property type="entry name" value="EF-hand"/>
    <property type="match status" value="1"/>
</dbReference>
<keyword evidence="3" id="KW-1185">Reference proteome</keyword>
<dbReference type="RefSeq" id="WP_189978453.1">
    <property type="nucleotide sequence ID" value="NZ_BMUL01000008.1"/>
</dbReference>
<dbReference type="InterPro" id="IPR002048">
    <property type="entry name" value="EF_hand_dom"/>
</dbReference>
<dbReference type="SMART" id="SM00054">
    <property type="entry name" value="EFh"/>
    <property type="match status" value="3"/>
</dbReference>
<organism evidence="2 3">
    <name type="scientific">Streptomyces termitum</name>
    <dbReference type="NCBI Taxonomy" id="67368"/>
    <lineage>
        <taxon>Bacteria</taxon>
        <taxon>Bacillati</taxon>
        <taxon>Actinomycetota</taxon>
        <taxon>Actinomycetes</taxon>
        <taxon>Kitasatosporales</taxon>
        <taxon>Streptomycetaceae</taxon>
        <taxon>Streptomyces</taxon>
    </lineage>
</organism>